<evidence type="ECO:0000313" key="3">
    <source>
        <dbReference type="Proteomes" id="UP001187531"/>
    </source>
</evidence>
<feature type="non-terminal residue" evidence="2">
    <location>
        <position position="1"/>
    </location>
</feature>
<organism evidence="2 3">
    <name type="scientific">Artemia franciscana</name>
    <name type="common">Brine shrimp</name>
    <name type="synonym">Artemia sanfranciscana</name>
    <dbReference type="NCBI Taxonomy" id="6661"/>
    <lineage>
        <taxon>Eukaryota</taxon>
        <taxon>Metazoa</taxon>
        <taxon>Ecdysozoa</taxon>
        <taxon>Arthropoda</taxon>
        <taxon>Crustacea</taxon>
        <taxon>Branchiopoda</taxon>
        <taxon>Anostraca</taxon>
        <taxon>Artemiidae</taxon>
        <taxon>Artemia</taxon>
    </lineage>
</organism>
<sequence>VGNNSAEIEIFVKDNSTKELTPDITALNINHIIWPIGVTVVFIGFATTVLFYFRRKRKSTVEESEMNLPYSCTYY</sequence>
<dbReference type="EMBL" id="JAVRJZ010000456">
    <property type="protein sequence ID" value="KAK2702330.1"/>
    <property type="molecule type" value="Genomic_DNA"/>
</dbReference>
<proteinExistence type="predicted"/>
<keyword evidence="1" id="KW-0472">Membrane</keyword>
<gene>
    <name evidence="2" type="ORF">QYM36_019057</name>
</gene>
<evidence type="ECO:0000313" key="2">
    <source>
        <dbReference type="EMBL" id="KAK2702330.1"/>
    </source>
</evidence>
<accession>A0AA88KZT1</accession>
<evidence type="ECO:0000256" key="1">
    <source>
        <dbReference type="SAM" id="Phobius"/>
    </source>
</evidence>
<keyword evidence="1" id="KW-1133">Transmembrane helix</keyword>
<feature type="non-terminal residue" evidence="2">
    <location>
        <position position="75"/>
    </location>
</feature>
<dbReference type="Proteomes" id="UP001187531">
    <property type="component" value="Unassembled WGS sequence"/>
</dbReference>
<keyword evidence="1" id="KW-0812">Transmembrane</keyword>
<name>A0AA88KZT1_ARTSF</name>
<keyword evidence="3" id="KW-1185">Reference proteome</keyword>
<protein>
    <submittedName>
        <fullName evidence="2">Uncharacterized protein</fullName>
    </submittedName>
</protein>
<feature type="transmembrane region" description="Helical" evidence="1">
    <location>
        <begin position="32"/>
        <end position="53"/>
    </location>
</feature>
<comment type="caution">
    <text evidence="2">The sequence shown here is derived from an EMBL/GenBank/DDBJ whole genome shotgun (WGS) entry which is preliminary data.</text>
</comment>
<dbReference type="AlphaFoldDB" id="A0AA88KZT1"/>
<reference evidence="2" key="1">
    <citation type="submission" date="2023-07" db="EMBL/GenBank/DDBJ databases">
        <title>Chromosome-level genome assembly of Artemia franciscana.</title>
        <authorList>
            <person name="Jo E."/>
        </authorList>
    </citation>
    <scope>NUCLEOTIDE SEQUENCE</scope>
    <source>
        <tissue evidence="2">Whole body</tissue>
    </source>
</reference>